<name>A0A1F5S1T2_9BACT</name>
<sequence>MLFLITTLAVLVVLFFVNKVIARKLNYSVFLAFGISVILFYASLFFSYQEIGRKWWFWESTDRRIVGETDLYKPIATGGFPIKAFEYPVPPMGSDEPPIEAWPLFFVNMAIWFVAGNIIAAFLPKKYFNSKKAENIILAVFLLSGLVIIYGLFYVLFKFD</sequence>
<evidence type="ECO:0000313" key="2">
    <source>
        <dbReference type="EMBL" id="OGF20658.1"/>
    </source>
</evidence>
<feature type="transmembrane region" description="Helical" evidence="1">
    <location>
        <begin position="6"/>
        <end position="22"/>
    </location>
</feature>
<dbReference type="Proteomes" id="UP000177407">
    <property type="component" value="Unassembled WGS sequence"/>
</dbReference>
<feature type="transmembrane region" description="Helical" evidence="1">
    <location>
        <begin position="135"/>
        <end position="157"/>
    </location>
</feature>
<keyword evidence="1" id="KW-1133">Transmembrane helix</keyword>
<proteinExistence type="predicted"/>
<evidence type="ECO:0000256" key="1">
    <source>
        <dbReference type="SAM" id="Phobius"/>
    </source>
</evidence>
<feature type="transmembrane region" description="Helical" evidence="1">
    <location>
        <begin position="101"/>
        <end position="123"/>
    </location>
</feature>
<keyword evidence="1" id="KW-0812">Transmembrane</keyword>
<reference evidence="2 3" key="1">
    <citation type="journal article" date="2016" name="Nat. Commun.">
        <title>Thousands of microbial genomes shed light on interconnected biogeochemical processes in an aquifer system.</title>
        <authorList>
            <person name="Anantharaman K."/>
            <person name="Brown C.T."/>
            <person name="Hug L.A."/>
            <person name="Sharon I."/>
            <person name="Castelle C.J."/>
            <person name="Probst A.J."/>
            <person name="Thomas B.C."/>
            <person name="Singh A."/>
            <person name="Wilkins M.J."/>
            <person name="Karaoz U."/>
            <person name="Brodie E.L."/>
            <person name="Williams K.H."/>
            <person name="Hubbard S.S."/>
            <person name="Banfield J.F."/>
        </authorList>
    </citation>
    <scope>NUCLEOTIDE SEQUENCE [LARGE SCALE GENOMIC DNA]</scope>
</reference>
<accession>A0A1F5S1T2</accession>
<dbReference type="EMBL" id="MFGA01000021">
    <property type="protein sequence ID" value="OGF20658.1"/>
    <property type="molecule type" value="Genomic_DNA"/>
</dbReference>
<dbReference type="AlphaFoldDB" id="A0A1F5S1T2"/>
<evidence type="ECO:0000313" key="3">
    <source>
        <dbReference type="Proteomes" id="UP000177407"/>
    </source>
</evidence>
<feature type="transmembrane region" description="Helical" evidence="1">
    <location>
        <begin position="29"/>
        <end position="48"/>
    </location>
</feature>
<gene>
    <name evidence="2" type="ORF">A2257_01350</name>
</gene>
<protein>
    <submittedName>
        <fullName evidence="2">Uncharacterized protein</fullName>
    </submittedName>
</protein>
<organism evidence="2 3">
    <name type="scientific">Candidatus Falkowbacteria bacterium RIFOXYA2_FULL_38_12</name>
    <dbReference type="NCBI Taxonomy" id="1797993"/>
    <lineage>
        <taxon>Bacteria</taxon>
        <taxon>Candidatus Falkowiibacteriota</taxon>
    </lineage>
</organism>
<comment type="caution">
    <text evidence="2">The sequence shown here is derived from an EMBL/GenBank/DDBJ whole genome shotgun (WGS) entry which is preliminary data.</text>
</comment>
<keyword evidence="1" id="KW-0472">Membrane</keyword>